<dbReference type="GO" id="GO:0005737">
    <property type="term" value="C:cytoplasm"/>
    <property type="evidence" value="ECO:0007669"/>
    <property type="project" value="TreeGrafter"/>
</dbReference>
<dbReference type="NCBIfam" id="TIGR01891">
    <property type="entry name" value="amidohydrolases"/>
    <property type="match status" value="1"/>
</dbReference>
<gene>
    <name evidence="3" type="ORF">GCM10011391_07960</name>
</gene>
<reference evidence="3" key="2">
    <citation type="submission" date="2020-09" db="EMBL/GenBank/DDBJ databases">
        <authorList>
            <person name="Sun Q."/>
            <person name="Zhou Y."/>
        </authorList>
    </citation>
    <scope>NUCLEOTIDE SEQUENCE</scope>
    <source>
        <strain evidence="3">CGMCC 1.15371</strain>
    </source>
</reference>
<dbReference type="Gene3D" id="3.40.630.10">
    <property type="entry name" value="Zn peptidases"/>
    <property type="match status" value="1"/>
</dbReference>
<proteinExistence type="inferred from homology"/>
<reference evidence="3" key="1">
    <citation type="journal article" date="2014" name="Int. J. Syst. Evol. Microbiol.">
        <title>Complete genome sequence of Corynebacterium casei LMG S-19264T (=DSM 44701T), isolated from a smear-ripened cheese.</title>
        <authorList>
            <consortium name="US DOE Joint Genome Institute (JGI-PGF)"/>
            <person name="Walter F."/>
            <person name="Albersmeier A."/>
            <person name="Kalinowski J."/>
            <person name="Ruckert C."/>
        </authorList>
    </citation>
    <scope>NUCLEOTIDE SEQUENCE</scope>
    <source>
        <strain evidence="3">CGMCC 1.15371</strain>
    </source>
</reference>
<dbReference type="PANTHER" id="PTHR30575">
    <property type="entry name" value="PEPTIDASE M20"/>
    <property type="match status" value="1"/>
</dbReference>
<name>A0A8J2VLW6_9BACL</name>
<comment type="caution">
    <text evidence="3">The sequence shown here is derived from an EMBL/GenBank/DDBJ whole genome shotgun (WGS) entry which is preliminary data.</text>
</comment>
<dbReference type="InterPro" id="IPR052030">
    <property type="entry name" value="Peptidase_M20/M20A_hydrolases"/>
</dbReference>
<evidence type="ECO:0000259" key="2">
    <source>
        <dbReference type="Pfam" id="PF07687"/>
    </source>
</evidence>
<sequence>MLDEEVTDYKEKIQKTIDALDGELRELALNIHAHPEISFEEFQAMEWLTDTLAKEGFEIEKGIAGLETAFIASWTHQKEGPTIAFLAEYDALPRLGHGCGHNLIGTASVGAAIALKKAFPELPGKLFVIGTPAEEEGGGKIIMANHGVFDAIDAVMMCHPRNQTVVLRGGLACVDAVVKFYGKESHASSAPEKGISALDAVINSFNAIHSLRAYLPREAKVNGIITKGGDATNIVPGFCEAKFLMRAVDTIELNRVRDKVYRAIKGASESVGATCEVEEGLIYAERNNNEELAELFRQNLVSMGIEVEPAEGGIGSSDIGNVGQVTATIHPYIKIGEADNHTPAFVEEAKSETGLKGMNQAAKALAMTAFDLCTDQAAYRRVRSEYEQWKARHSHE</sequence>
<dbReference type="PIRSF" id="PIRSF037226">
    <property type="entry name" value="Amidohydrolase_ACY1L2_prd"/>
    <property type="match status" value="1"/>
</dbReference>
<dbReference type="CDD" id="cd03887">
    <property type="entry name" value="M20_Acy1L2"/>
    <property type="match status" value="1"/>
</dbReference>
<dbReference type="Proteomes" id="UP000628775">
    <property type="component" value="Unassembled WGS sequence"/>
</dbReference>
<dbReference type="AlphaFoldDB" id="A0A8J2VLW6"/>
<feature type="domain" description="Peptidase M20 dimerisation" evidence="2">
    <location>
        <begin position="176"/>
        <end position="265"/>
    </location>
</feature>
<dbReference type="GO" id="GO:0071713">
    <property type="term" value="F:para-aminobenzoyl-glutamate hydrolase activity"/>
    <property type="evidence" value="ECO:0007669"/>
    <property type="project" value="TreeGrafter"/>
</dbReference>
<dbReference type="PANTHER" id="PTHR30575:SF0">
    <property type="entry name" value="XAA-ARG DIPEPTIDASE"/>
    <property type="match status" value="1"/>
</dbReference>
<protein>
    <recommendedName>
        <fullName evidence="1">Peptidase M20 domain-containing protein 2</fullName>
    </recommendedName>
</protein>
<evidence type="ECO:0000313" key="4">
    <source>
        <dbReference type="Proteomes" id="UP000628775"/>
    </source>
</evidence>
<dbReference type="InterPro" id="IPR011650">
    <property type="entry name" value="Peptidase_M20_dimer"/>
</dbReference>
<accession>A0A8J2VLW6</accession>
<dbReference type="InterPro" id="IPR002933">
    <property type="entry name" value="Peptidase_M20"/>
</dbReference>
<dbReference type="Pfam" id="PF07687">
    <property type="entry name" value="M20_dimer"/>
    <property type="match status" value="1"/>
</dbReference>
<keyword evidence="4" id="KW-1185">Reference proteome</keyword>
<dbReference type="EMBL" id="BMIR01000002">
    <property type="protein sequence ID" value="GGE31711.1"/>
    <property type="molecule type" value="Genomic_DNA"/>
</dbReference>
<dbReference type="SUPFAM" id="SSF55031">
    <property type="entry name" value="Bacterial exopeptidase dimerisation domain"/>
    <property type="match status" value="1"/>
</dbReference>
<evidence type="ECO:0000256" key="1">
    <source>
        <dbReference type="PIRNR" id="PIRNR037226"/>
    </source>
</evidence>
<dbReference type="GO" id="GO:0016805">
    <property type="term" value="F:dipeptidase activity"/>
    <property type="evidence" value="ECO:0007669"/>
    <property type="project" value="InterPro"/>
</dbReference>
<evidence type="ECO:0000313" key="3">
    <source>
        <dbReference type="EMBL" id="GGE31711.1"/>
    </source>
</evidence>
<dbReference type="InterPro" id="IPR017439">
    <property type="entry name" value="Amidohydrolase"/>
</dbReference>
<dbReference type="SUPFAM" id="SSF53187">
    <property type="entry name" value="Zn-dependent exopeptidases"/>
    <property type="match status" value="1"/>
</dbReference>
<dbReference type="RefSeq" id="WP_188689473.1">
    <property type="nucleotide sequence ID" value="NZ_BMIR01000002.1"/>
</dbReference>
<dbReference type="Gene3D" id="3.30.70.360">
    <property type="match status" value="1"/>
</dbReference>
<organism evidence="3 4">
    <name type="scientific">Pullulanibacillus camelliae</name>
    <dbReference type="NCBI Taxonomy" id="1707096"/>
    <lineage>
        <taxon>Bacteria</taxon>
        <taxon>Bacillati</taxon>
        <taxon>Bacillota</taxon>
        <taxon>Bacilli</taxon>
        <taxon>Bacillales</taxon>
        <taxon>Sporolactobacillaceae</taxon>
        <taxon>Pullulanibacillus</taxon>
    </lineage>
</organism>
<dbReference type="InterPro" id="IPR017144">
    <property type="entry name" value="Xaa-Arg_dipeptidase"/>
</dbReference>
<dbReference type="InterPro" id="IPR036264">
    <property type="entry name" value="Bact_exopeptidase_dim_dom"/>
</dbReference>
<comment type="similarity">
    <text evidence="1">Belongs to the peptidase M20A family.</text>
</comment>
<dbReference type="Pfam" id="PF01546">
    <property type="entry name" value="Peptidase_M20"/>
    <property type="match status" value="1"/>
</dbReference>
<dbReference type="GO" id="GO:0046657">
    <property type="term" value="P:folic acid catabolic process"/>
    <property type="evidence" value="ECO:0007669"/>
    <property type="project" value="TreeGrafter"/>
</dbReference>